<keyword evidence="8" id="KW-0234">DNA repair</keyword>
<evidence type="ECO:0000313" key="10">
    <source>
        <dbReference type="EMBL" id="MFD1127199.1"/>
    </source>
</evidence>
<keyword evidence="6 10" id="KW-0378">Hydrolase</keyword>
<evidence type="ECO:0000256" key="3">
    <source>
        <dbReference type="ARBA" id="ARBA00022722"/>
    </source>
</evidence>
<comment type="caution">
    <text evidence="10">The sequence shown here is derived from an EMBL/GenBank/DDBJ whole genome shotgun (WGS) entry which is preliminary data.</text>
</comment>
<protein>
    <submittedName>
        <fullName evidence="10">Deoxyribonuclease IV</fullName>
        <ecNumber evidence="10">3.1.21.2</ecNumber>
    </submittedName>
</protein>
<dbReference type="NCBIfam" id="TIGR00587">
    <property type="entry name" value="nfo"/>
    <property type="match status" value="1"/>
</dbReference>
<dbReference type="EMBL" id="JBHTKX010000001">
    <property type="protein sequence ID" value="MFD1127199.1"/>
    <property type="molecule type" value="Genomic_DNA"/>
</dbReference>
<dbReference type="Gene3D" id="3.20.20.150">
    <property type="entry name" value="Divalent-metal-dependent TIM barrel enzymes"/>
    <property type="match status" value="1"/>
</dbReference>
<dbReference type="EC" id="3.1.21.2" evidence="10"/>
<proteinExistence type="inferred from homology"/>
<keyword evidence="5" id="KW-0227">DNA damage</keyword>
<keyword evidence="3" id="KW-0540">Nuclease</keyword>
<keyword evidence="7" id="KW-0862">Zinc</keyword>
<dbReference type="InterPro" id="IPR036237">
    <property type="entry name" value="Xyl_isomerase-like_sf"/>
</dbReference>
<dbReference type="InterPro" id="IPR001719">
    <property type="entry name" value="AP_endonuc_2"/>
</dbReference>
<dbReference type="Pfam" id="PF01261">
    <property type="entry name" value="AP_endonuc_2"/>
    <property type="match status" value="1"/>
</dbReference>
<dbReference type="Proteomes" id="UP001597169">
    <property type="component" value="Unassembled WGS sequence"/>
</dbReference>
<comment type="similarity">
    <text evidence="2">Belongs to the AP endonuclease 2 family.</text>
</comment>
<organism evidence="10 11">
    <name type="scientific">Paenibacillus provencensis</name>
    <dbReference type="NCBI Taxonomy" id="441151"/>
    <lineage>
        <taxon>Bacteria</taxon>
        <taxon>Bacillati</taxon>
        <taxon>Bacillota</taxon>
        <taxon>Bacilli</taxon>
        <taxon>Bacillales</taxon>
        <taxon>Paenibacillaceae</taxon>
        <taxon>Paenibacillus</taxon>
    </lineage>
</organism>
<reference evidence="11" key="1">
    <citation type="journal article" date="2019" name="Int. J. Syst. Evol. Microbiol.">
        <title>The Global Catalogue of Microorganisms (GCM) 10K type strain sequencing project: providing services to taxonomists for standard genome sequencing and annotation.</title>
        <authorList>
            <consortium name="The Broad Institute Genomics Platform"/>
            <consortium name="The Broad Institute Genome Sequencing Center for Infectious Disease"/>
            <person name="Wu L."/>
            <person name="Ma J."/>
        </authorList>
    </citation>
    <scope>NUCLEOTIDE SEQUENCE [LARGE SCALE GENOMIC DNA]</scope>
    <source>
        <strain evidence="11">CCUG 53519</strain>
    </source>
</reference>
<name>A0ABW3PSF8_9BACL</name>
<gene>
    <name evidence="10" type="ORF">ACFQ3J_03310</name>
</gene>
<dbReference type="GO" id="GO:0008833">
    <property type="term" value="F:deoxyribonuclease IV (phage-T4-induced) activity"/>
    <property type="evidence" value="ECO:0007669"/>
    <property type="project" value="UniProtKB-EC"/>
</dbReference>
<dbReference type="RefSeq" id="WP_091157705.1">
    <property type="nucleotide sequence ID" value="NZ_JBHTKX010000001.1"/>
</dbReference>
<keyword evidence="11" id="KW-1185">Reference proteome</keyword>
<dbReference type="InterPro" id="IPR013022">
    <property type="entry name" value="Xyl_isomerase-like_TIM-brl"/>
</dbReference>
<dbReference type="InterPro" id="IPR018246">
    <property type="entry name" value="AP_endonuc_F2_Zn_BS"/>
</dbReference>
<evidence type="ECO:0000256" key="6">
    <source>
        <dbReference type="ARBA" id="ARBA00022801"/>
    </source>
</evidence>
<dbReference type="SMART" id="SM00518">
    <property type="entry name" value="AP2Ec"/>
    <property type="match status" value="1"/>
</dbReference>
<dbReference type="PANTHER" id="PTHR21445:SF0">
    <property type="entry name" value="APURINIC-APYRIMIDINIC ENDONUCLEASE"/>
    <property type="match status" value="1"/>
</dbReference>
<evidence type="ECO:0000256" key="8">
    <source>
        <dbReference type="ARBA" id="ARBA00023204"/>
    </source>
</evidence>
<accession>A0ABW3PSF8</accession>
<evidence type="ECO:0000256" key="1">
    <source>
        <dbReference type="ARBA" id="ARBA00001947"/>
    </source>
</evidence>
<dbReference type="PANTHER" id="PTHR21445">
    <property type="entry name" value="ENDONUCLEASE IV ENDODEOXYRIBONUCLEASE IV"/>
    <property type="match status" value="1"/>
</dbReference>
<sequence>MYIGGHVSTRGGYKQAAMRAYDMGGTSFQYFPKNPRSLGTKAYDQTEAARCKLYCNEHHIQSIAHSPYPTNPAVGKLKGTNLYETMVASLKNDLEIAEACGSAGVVVHFGHAKTEDPLQSYRNVIQFMDEVLSGWSGKAKLLIENQAGDHGPMGTTMEEIVQIRSLSKHAEAIGFCLDTCHAFASGLWNGAADHLMIQKGHDTGYWTQLVAVHVNDSKYGFRSFKDRHERVGRGQIGVEGLSWLLNRKELAECIWVLESEKGDDGSHKDDIKQIRSWLMN</sequence>
<keyword evidence="4" id="KW-0479">Metal-binding</keyword>
<evidence type="ECO:0000256" key="7">
    <source>
        <dbReference type="ARBA" id="ARBA00022833"/>
    </source>
</evidence>
<evidence type="ECO:0000256" key="2">
    <source>
        <dbReference type="ARBA" id="ARBA00005340"/>
    </source>
</evidence>
<dbReference type="PROSITE" id="PS51432">
    <property type="entry name" value="AP_NUCLEASE_F2_4"/>
    <property type="match status" value="1"/>
</dbReference>
<dbReference type="PROSITE" id="PS00730">
    <property type="entry name" value="AP_NUCLEASE_F2_2"/>
    <property type="match status" value="1"/>
</dbReference>
<evidence type="ECO:0000313" key="11">
    <source>
        <dbReference type="Proteomes" id="UP001597169"/>
    </source>
</evidence>
<evidence type="ECO:0000256" key="5">
    <source>
        <dbReference type="ARBA" id="ARBA00022763"/>
    </source>
</evidence>
<feature type="domain" description="Xylose isomerase-like TIM barrel" evidence="9">
    <location>
        <begin position="20"/>
        <end position="278"/>
    </location>
</feature>
<dbReference type="SUPFAM" id="SSF51658">
    <property type="entry name" value="Xylose isomerase-like"/>
    <property type="match status" value="1"/>
</dbReference>
<evidence type="ECO:0000259" key="9">
    <source>
        <dbReference type="Pfam" id="PF01261"/>
    </source>
</evidence>
<comment type="cofactor">
    <cofactor evidence="1">
        <name>Zn(2+)</name>
        <dbReference type="ChEBI" id="CHEBI:29105"/>
    </cofactor>
</comment>
<evidence type="ECO:0000256" key="4">
    <source>
        <dbReference type="ARBA" id="ARBA00022723"/>
    </source>
</evidence>